<dbReference type="Proteomes" id="UP001144673">
    <property type="component" value="Chromosome 1"/>
</dbReference>
<dbReference type="Gene3D" id="3.30.200.20">
    <property type="entry name" value="Phosphorylase Kinase, domain 1"/>
    <property type="match status" value="1"/>
</dbReference>
<evidence type="ECO:0000313" key="2">
    <source>
        <dbReference type="Proteomes" id="UP001144673"/>
    </source>
</evidence>
<comment type="caution">
    <text evidence="1">The sequence shown here is derived from an EMBL/GenBank/DDBJ whole genome shotgun (WGS) entry which is preliminary data.</text>
</comment>
<proteinExistence type="predicted"/>
<dbReference type="EMBL" id="JAJHUN010000001">
    <property type="protein sequence ID" value="KAJ4165752.1"/>
    <property type="molecule type" value="Genomic_DNA"/>
</dbReference>
<keyword evidence="2" id="KW-1185">Reference proteome</keyword>
<dbReference type="InterPro" id="IPR011009">
    <property type="entry name" value="Kinase-like_dom_sf"/>
</dbReference>
<evidence type="ECO:0000313" key="1">
    <source>
        <dbReference type="EMBL" id="KAJ4165752.1"/>
    </source>
</evidence>
<sequence>MADISMVDISMTDIPTADVSVADTPIDPISVDISQTKQVLAAKVQTPKPFARQYLRREINILGQLRHPSIVRCYGYKESGPSVQIFMDLKDCNLQDLVHRQAVPEDDLTMHV</sequence>
<evidence type="ECO:0008006" key="3">
    <source>
        <dbReference type="Google" id="ProtNLM"/>
    </source>
</evidence>
<accession>A0A9W8QSZ1</accession>
<dbReference type="GeneID" id="80894531"/>
<dbReference type="AlphaFoldDB" id="A0A9W8QSZ1"/>
<gene>
    <name evidence="1" type="ORF">LMH87_007372</name>
</gene>
<dbReference type="RefSeq" id="XP_056060667.1">
    <property type="nucleotide sequence ID" value="XM_056192448.1"/>
</dbReference>
<reference evidence="1" key="1">
    <citation type="journal article" date="2023" name="Access Microbiol">
        <title>De-novo genome assembly for Akanthomyces muscarius, a biocontrol agent of insect agricultural pests.</title>
        <authorList>
            <person name="Erdos Z."/>
            <person name="Studholme D.J."/>
            <person name="Raymond B."/>
            <person name="Sharma M."/>
        </authorList>
    </citation>
    <scope>NUCLEOTIDE SEQUENCE</scope>
    <source>
        <strain evidence="1">Ve6</strain>
    </source>
</reference>
<dbReference type="KEGG" id="amus:LMH87_007372"/>
<organism evidence="1 2">
    <name type="scientific">Akanthomyces muscarius</name>
    <name type="common">Entomopathogenic fungus</name>
    <name type="synonym">Lecanicillium muscarium</name>
    <dbReference type="NCBI Taxonomy" id="2231603"/>
    <lineage>
        <taxon>Eukaryota</taxon>
        <taxon>Fungi</taxon>
        <taxon>Dikarya</taxon>
        <taxon>Ascomycota</taxon>
        <taxon>Pezizomycotina</taxon>
        <taxon>Sordariomycetes</taxon>
        <taxon>Hypocreomycetidae</taxon>
        <taxon>Hypocreales</taxon>
        <taxon>Cordycipitaceae</taxon>
        <taxon>Akanthomyces</taxon>
    </lineage>
</organism>
<dbReference type="SUPFAM" id="SSF56112">
    <property type="entry name" value="Protein kinase-like (PK-like)"/>
    <property type="match status" value="1"/>
</dbReference>
<protein>
    <recommendedName>
        <fullName evidence="3">Protein kinase domain-containing protein</fullName>
    </recommendedName>
</protein>
<name>A0A9W8QSZ1_AKAMU</name>